<protein>
    <submittedName>
        <fullName evidence="3">Oidioi.mRNA.OKI2018_I69.XSR.g14049.t1.cds</fullName>
    </submittedName>
</protein>
<reference evidence="3 4" key="1">
    <citation type="submission" date="2021-04" db="EMBL/GenBank/DDBJ databases">
        <authorList>
            <person name="Bliznina A."/>
        </authorList>
    </citation>
    <scope>NUCLEOTIDE SEQUENCE [LARGE SCALE GENOMIC DNA]</scope>
</reference>
<gene>
    <name evidence="3" type="ORF">OKIOD_LOCUS5607</name>
</gene>
<feature type="compositionally biased region" description="Basic and acidic residues" evidence="1">
    <location>
        <begin position="201"/>
        <end position="215"/>
    </location>
</feature>
<feature type="compositionally biased region" description="Basic and acidic residues" evidence="1">
    <location>
        <begin position="285"/>
        <end position="295"/>
    </location>
</feature>
<accession>A0ABN7SDJ6</accession>
<evidence type="ECO:0000256" key="2">
    <source>
        <dbReference type="SAM" id="Phobius"/>
    </source>
</evidence>
<organism evidence="3 4">
    <name type="scientific">Oikopleura dioica</name>
    <name type="common">Tunicate</name>
    <dbReference type="NCBI Taxonomy" id="34765"/>
    <lineage>
        <taxon>Eukaryota</taxon>
        <taxon>Metazoa</taxon>
        <taxon>Chordata</taxon>
        <taxon>Tunicata</taxon>
        <taxon>Appendicularia</taxon>
        <taxon>Copelata</taxon>
        <taxon>Oikopleuridae</taxon>
        <taxon>Oikopleura</taxon>
    </lineage>
</organism>
<dbReference type="EMBL" id="OU015569">
    <property type="protein sequence ID" value="CAG5095137.1"/>
    <property type="molecule type" value="Genomic_DNA"/>
</dbReference>
<evidence type="ECO:0000313" key="3">
    <source>
        <dbReference type="EMBL" id="CAG5095137.1"/>
    </source>
</evidence>
<feature type="compositionally biased region" description="Basic and acidic residues" evidence="1">
    <location>
        <begin position="241"/>
        <end position="250"/>
    </location>
</feature>
<feature type="compositionally biased region" description="Polar residues" evidence="1">
    <location>
        <begin position="179"/>
        <end position="199"/>
    </location>
</feature>
<evidence type="ECO:0000313" key="4">
    <source>
        <dbReference type="Proteomes" id="UP001158576"/>
    </source>
</evidence>
<keyword evidence="2" id="KW-1133">Transmembrane helix</keyword>
<name>A0ABN7SDJ6_OIKDI</name>
<dbReference type="Proteomes" id="UP001158576">
    <property type="component" value="Chromosome XSR"/>
</dbReference>
<keyword evidence="2" id="KW-0472">Membrane</keyword>
<feature type="transmembrane region" description="Helical" evidence="2">
    <location>
        <begin position="6"/>
        <end position="27"/>
    </location>
</feature>
<feature type="compositionally biased region" description="Polar residues" evidence="1">
    <location>
        <begin position="217"/>
        <end position="240"/>
    </location>
</feature>
<feature type="compositionally biased region" description="Basic residues" evidence="1">
    <location>
        <begin position="169"/>
        <end position="178"/>
    </location>
</feature>
<feature type="compositionally biased region" description="Polar residues" evidence="1">
    <location>
        <begin position="296"/>
        <end position="314"/>
    </location>
</feature>
<feature type="region of interest" description="Disordered" evidence="1">
    <location>
        <begin position="151"/>
        <end position="314"/>
    </location>
</feature>
<evidence type="ECO:0000256" key="1">
    <source>
        <dbReference type="SAM" id="MobiDB-lite"/>
    </source>
</evidence>
<proteinExistence type="predicted"/>
<keyword evidence="2" id="KW-0812">Transmembrane</keyword>
<feature type="transmembrane region" description="Helical" evidence="2">
    <location>
        <begin position="34"/>
        <end position="52"/>
    </location>
</feature>
<sequence>MRLAGIWIEFTLLVILIVLSIVMMLVALKLPRRYLAPSIILIPFLILIDFAVKATCYESVFFNPTSAFGVISLVEFWIRYVLLFQTWTLLLTAIRRPAFDHSDSVYNSSGSTFYRAGASASANGSSIARSNSSKWEKPPFKKIVRRAASVPPGLSQISERGTEEDGFHQRSRSTRTKRSINSQMTASEIQQSEQQSYNKISLEDYNDRSSADRTRRSMNSEVSNNNYSNISSKHSYSNRSNRVERREMRNSYDTNSFIQHEEELAMEQEMESEPSAPPPPRTRPLWHEPVQKSKEPQQNGYSVPARQTSTNSSINKFRSNWQGATNWKSLREPVSRLNSDLSEMTQYSMNGMPRNRHESQLI</sequence>
<keyword evidence="4" id="KW-1185">Reference proteome</keyword>